<keyword evidence="2" id="KW-1185">Reference proteome</keyword>
<reference evidence="1 2" key="1">
    <citation type="submission" date="2020-07" db="EMBL/GenBank/DDBJ databases">
        <title>Halosimplex litoreum sp. nov. and Halosimplex rubrum sp. nov., isolated from different salt environments.</title>
        <authorList>
            <person name="Cui H."/>
        </authorList>
    </citation>
    <scope>NUCLEOTIDE SEQUENCE [LARGE SCALE GENOMIC DNA]</scope>
    <source>
        <strain evidence="1 2">R2</strain>
    </source>
</reference>
<evidence type="ECO:0000313" key="1">
    <source>
        <dbReference type="EMBL" id="QLH82221.1"/>
    </source>
</evidence>
<evidence type="ECO:0000313" key="2">
    <source>
        <dbReference type="Proteomes" id="UP000509346"/>
    </source>
</evidence>
<accession>A0A7D5P8Z2</accession>
<protein>
    <submittedName>
        <fullName evidence="1">Uncharacterized protein</fullName>
    </submittedName>
</protein>
<dbReference type="KEGG" id="hpel:HZS54_11650"/>
<dbReference type="RefSeq" id="WP_179922689.1">
    <property type="nucleotide sequence ID" value="NZ_CP058909.1"/>
</dbReference>
<dbReference type="GeneID" id="56083253"/>
<proteinExistence type="predicted"/>
<dbReference type="Proteomes" id="UP000509346">
    <property type="component" value="Chromosome"/>
</dbReference>
<organism evidence="1 2">
    <name type="scientific">Halosimplex pelagicum</name>
    <dbReference type="NCBI Taxonomy" id="869886"/>
    <lineage>
        <taxon>Archaea</taxon>
        <taxon>Methanobacteriati</taxon>
        <taxon>Methanobacteriota</taxon>
        <taxon>Stenosarchaea group</taxon>
        <taxon>Halobacteria</taxon>
        <taxon>Halobacteriales</taxon>
        <taxon>Haloarculaceae</taxon>
        <taxon>Halosimplex</taxon>
    </lineage>
</organism>
<gene>
    <name evidence="1" type="ORF">HZS54_11650</name>
</gene>
<dbReference type="AlphaFoldDB" id="A0A7D5P8Z2"/>
<sequence length="98" mass="11137">MYADRVDTRQPCERGDTVEVSQLSGVPEWMADYPVTGEVVRLEPRGIGTHNIWADWFVTVRFDEDEETGVYGTTTELFCVGGSRRAWDELPIEVVNAR</sequence>
<name>A0A7D5P8Z2_9EURY</name>
<dbReference type="EMBL" id="CP058909">
    <property type="protein sequence ID" value="QLH82221.1"/>
    <property type="molecule type" value="Genomic_DNA"/>
</dbReference>